<dbReference type="EMBL" id="BGPR01003659">
    <property type="protein sequence ID" value="GBM90873.1"/>
    <property type="molecule type" value="Genomic_DNA"/>
</dbReference>
<sequence length="89" mass="9930">MYAANSKLKGRDDLVLRFRLRDRRVPGSKPDSPTHRVWGLLHTKSYIVAKRPPSGVIQNVAEGAPASPDRGSKLQGPSQNRTCCFETER</sequence>
<proteinExistence type="predicted"/>
<feature type="region of interest" description="Disordered" evidence="1">
    <location>
        <begin position="60"/>
        <end position="89"/>
    </location>
</feature>
<gene>
    <name evidence="2" type="ORF">AVEN_182874_1</name>
</gene>
<name>A0A4Y2JKH5_ARAVE</name>
<organism evidence="2 3">
    <name type="scientific">Araneus ventricosus</name>
    <name type="common">Orbweaver spider</name>
    <name type="synonym">Epeira ventricosa</name>
    <dbReference type="NCBI Taxonomy" id="182803"/>
    <lineage>
        <taxon>Eukaryota</taxon>
        <taxon>Metazoa</taxon>
        <taxon>Ecdysozoa</taxon>
        <taxon>Arthropoda</taxon>
        <taxon>Chelicerata</taxon>
        <taxon>Arachnida</taxon>
        <taxon>Araneae</taxon>
        <taxon>Araneomorphae</taxon>
        <taxon>Entelegynae</taxon>
        <taxon>Araneoidea</taxon>
        <taxon>Araneidae</taxon>
        <taxon>Araneus</taxon>
    </lineage>
</organism>
<evidence type="ECO:0000313" key="3">
    <source>
        <dbReference type="Proteomes" id="UP000499080"/>
    </source>
</evidence>
<reference evidence="2 3" key="1">
    <citation type="journal article" date="2019" name="Sci. Rep.">
        <title>Orb-weaving spider Araneus ventricosus genome elucidates the spidroin gene catalogue.</title>
        <authorList>
            <person name="Kono N."/>
            <person name="Nakamura H."/>
            <person name="Ohtoshi R."/>
            <person name="Moran D.A.P."/>
            <person name="Shinohara A."/>
            <person name="Yoshida Y."/>
            <person name="Fujiwara M."/>
            <person name="Mori M."/>
            <person name="Tomita M."/>
            <person name="Arakawa K."/>
        </authorList>
    </citation>
    <scope>NUCLEOTIDE SEQUENCE [LARGE SCALE GENOMIC DNA]</scope>
</reference>
<dbReference type="Proteomes" id="UP000499080">
    <property type="component" value="Unassembled WGS sequence"/>
</dbReference>
<evidence type="ECO:0000256" key="1">
    <source>
        <dbReference type="SAM" id="MobiDB-lite"/>
    </source>
</evidence>
<evidence type="ECO:0000313" key="2">
    <source>
        <dbReference type="EMBL" id="GBM90873.1"/>
    </source>
</evidence>
<protein>
    <submittedName>
        <fullName evidence="2">Uncharacterized protein</fullName>
    </submittedName>
</protein>
<accession>A0A4Y2JKH5</accession>
<comment type="caution">
    <text evidence="2">The sequence shown here is derived from an EMBL/GenBank/DDBJ whole genome shotgun (WGS) entry which is preliminary data.</text>
</comment>
<dbReference type="AlphaFoldDB" id="A0A4Y2JKH5"/>
<keyword evidence="3" id="KW-1185">Reference proteome</keyword>